<accession>A0A4Z2FG43</accession>
<feature type="compositionally biased region" description="Basic and acidic residues" evidence="1">
    <location>
        <begin position="118"/>
        <end position="137"/>
    </location>
</feature>
<reference evidence="2 3" key="1">
    <citation type="submission" date="2019-03" db="EMBL/GenBank/DDBJ databases">
        <title>First draft genome of Liparis tanakae, snailfish: a comprehensive survey of snailfish specific genes.</title>
        <authorList>
            <person name="Kim W."/>
            <person name="Song I."/>
            <person name="Jeong J.-H."/>
            <person name="Kim D."/>
            <person name="Kim S."/>
            <person name="Ryu S."/>
            <person name="Song J.Y."/>
            <person name="Lee S.K."/>
        </authorList>
    </citation>
    <scope>NUCLEOTIDE SEQUENCE [LARGE SCALE GENOMIC DNA]</scope>
    <source>
        <tissue evidence="2">Muscle</tissue>
    </source>
</reference>
<organism evidence="2 3">
    <name type="scientific">Liparis tanakae</name>
    <name type="common">Tanaka's snailfish</name>
    <dbReference type="NCBI Taxonomy" id="230148"/>
    <lineage>
        <taxon>Eukaryota</taxon>
        <taxon>Metazoa</taxon>
        <taxon>Chordata</taxon>
        <taxon>Craniata</taxon>
        <taxon>Vertebrata</taxon>
        <taxon>Euteleostomi</taxon>
        <taxon>Actinopterygii</taxon>
        <taxon>Neopterygii</taxon>
        <taxon>Teleostei</taxon>
        <taxon>Neoteleostei</taxon>
        <taxon>Acanthomorphata</taxon>
        <taxon>Eupercaria</taxon>
        <taxon>Perciformes</taxon>
        <taxon>Cottioidei</taxon>
        <taxon>Cottales</taxon>
        <taxon>Liparidae</taxon>
        <taxon>Liparis</taxon>
    </lineage>
</organism>
<proteinExistence type="predicted"/>
<dbReference type="EMBL" id="SRLO01001241">
    <property type="protein sequence ID" value="TNN39860.1"/>
    <property type="molecule type" value="Genomic_DNA"/>
</dbReference>
<comment type="caution">
    <text evidence="2">The sequence shown here is derived from an EMBL/GenBank/DDBJ whole genome shotgun (WGS) entry which is preliminary data.</text>
</comment>
<keyword evidence="3" id="KW-1185">Reference proteome</keyword>
<feature type="region of interest" description="Disordered" evidence="1">
    <location>
        <begin position="80"/>
        <end position="137"/>
    </location>
</feature>
<evidence type="ECO:0000313" key="3">
    <source>
        <dbReference type="Proteomes" id="UP000314294"/>
    </source>
</evidence>
<sequence length="137" mass="15831">MKIQRFRAPRRRCFIFRKNLIAPDGRCKFRWSRESQYLYLRRLSSRSYSAITMTSNPTRGFLSRRVSVFTPSVGFVNVGQRRPSYVKGGRAGGGRAQSRRLQSSCDHGGGRGAQQSARAEREGEREGETLERERERR</sequence>
<protein>
    <submittedName>
        <fullName evidence="2">Uncharacterized protein</fullName>
    </submittedName>
</protein>
<name>A0A4Z2FG43_9TELE</name>
<gene>
    <name evidence="2" type="ORF">EYF80_049974</name>
</gene>
<dbReference type="AlphaFoldDB" id="A0A4Z2FG43"/>
<evidence type="ECO:0000256" key="1">
    <source>
        <dbReference type="SAM" id="MobiDB-lite"/>
    </source>
</evidence>
<dbReference type="Proteomes" id="UP000314294">
    <property type="component" value="Unassembled WGS sequence"/>
</dbReference>
<evidence type="ECO:0000313" key="2">
    <source>
        <dbReference type="EMBL" id="TNN39860.1"/>
    </source>
</evidence>